<name>A0ABD7V284_9ACTN</name>
<sequence>MPDPTPEREIASREAISRRPERRSRDPKAVGLLGFFCLGLMLVLGGAAIAAGASDNDLTPWLALGAVLAGILAVVLLVGARTRLRRRAGLDGERAHQDPIQPETTAEEAERYEERFHDFPTDHAGKRAVGCRERVADDTIREDAETTRGATEHHRKA</sequence>
<keyword evidence="2" id="KW-0472">Membrane</keyword>
<dbReference type="EMBL" id="CAACYD010000006">
    <property type="protein sequence ID" value="VFA88438.1"/>
    <property type="molecule type" value="Genomic_DNA"/>
</dbReference>
<evidence type="ECO:0000256" key="1">
    <source>
        <dbReference type="SAM" id="MobiDB-lite"/>
    </source>
</evidence>
<keyword evidence="2" id="KW-1133">Transmembrane helix</keyword>
<comment type="caution">
    <text evidence="3">The sequence shown here is derived from an EMBL/GenBank/DDBJ whole genome shotgun (WGS) entry which is preliminary data.</text>
</comment>
<evidence type="ECO:0000256" key="2">
    <source>
        <dbReference type="SAM" id="Phobius"/>
    </source>
</evidence>
<keyword evidence="2" id="KW-0812">Transmembrane</keyword>
<dbReference type="GeneID" id="60749991"/>
<evidence type="ECO:0000313" key="3">
    <source>
        <dbReference type="EMBL" id="VFA88438.1"/>
    </source>
</evidence>
<feature type="region of interest" description="Disordered" evidence="1">
    <location>
        <begin position="87"/>
        <end position="110"/>
    </location>
</feature>
<feature type="region of interest" description="Disordered" evidence="1">
    <location>
        <begin position="1"/>
        <end position="23"/>
    </location>
</feature>
<dbReference type="Proteomes" id="UP000360750">
    <property type="component" value="Unassembled WGS sequence"/>
</dbReference>
<gene>
    <name evidence="3" type="ORF">NCTC8139_01983</name>
</gene>
<reference evidence="3 4" key="1">
    <citation type="submission" date="2019-02" db="EMBL/GenBank/DDBJ databases">
        <authorList>
            <consortium name="Pathogen Informatics"/>
        </authorList>
    </citation>
    <scope>NUCLEOTIDE SEQUENCE [LARGE SCALE GENOMIC DNA]</scope>
    <source>
        <strain evidence="3 4">3012STDY6756503</strain>
    </source>
</reference>
<proteinExistence type="predicted"/>
<dbReference type="AlphaFoldDB" id="A0ABD7V284"/>
<feature type="transmembrane region" description="Helical" evidence="2">
    <location>
        <begin position="58"/>
        <end position="78"/>
    </location>
</feature>
<feature type="compositionally biased region" description="Basic and acidic residues" evidence="1">
    <location>
        <begin position="88"/>
        <end position="97"/>
    </location>
</feature>
<feature type="transmembrane region" description="Helical" evidence="2">
    <location>
        <begin position="29"/>
        <end position="52"/>
    </location>
</feature>
<dbReference type="RefSeq" id="WP_131734173.1">
    <property type="nucleotide sequence ID" value="NZ_CAACYD010000006.1"/>
</dbReference>
<evidence type="ECO:0000313" key="4">
    <source>
        <dbReference type="Proteomes" id="UP000360750"/>
    </source>
</evidence>
<protein>
    <submittedName>
        <fullName evidence="3">Uncharacterized protein</fullName>
    </submittedName>
</protein>
<accession>A0ABD7V284</accession>
<organism evidence="3 4">
    <name type="scientific">Gordonia paraffinivorans</name>
    <dbReference type="NCBI Taxonomy" id="175628"/>
    <lineage>
        <taxon>Bacteria</taxon>
        <taxon>Bacillati</taxon>
        <taxon>Actinomycetota</taxon>
        <taxon>Actinomycetes</taxon>
        <taxon>Mycobacteriales</taxon>
        <taxon>Gordoniaceae</taxon>
        <taxon>Gordonia</taxon>
    </lineage>
</organism>